<dbReference type="InterPro" id="IPR000092">
    <property type="entry name" value="Polyprenyl_synt"/>
</dbReference>
<dbReference type="EMBL" id="JAKZBV010000001">
    <property type="protein sequence ID" value="MCH6472303.1"/>
    <property type="molecule type" value="Genomic_DNA"/>
</dbReference>
<comment type="caution">
    <text evidence="7">The sequence shown here is derived from an EMBL/GenBank/DDBJ whole genome shotgun (WGS) entry which is preliminary data.</text>
</comment>
<name>A0ABS9U6I5_9MICC</name>
<dbReference type="PANTHER" id="PTHR12001:SF85">
    <property type="entry name" value="SHORT CHAIN ISOPRENYL DIPHOSPHATE SYNTHASE"/>
    <property type="match status" value="1"/>
</dbReference>
<evidence type="ECO:0000313" key="8">
    <source>
        <dbReference type="Proteomes" id="UP001202922"/>
    </source>
</evidence>
<dbReference type="RefSeq" id="WP_241056199.1">
    <property type="nucleotide sequence ID" value="NZ_JAKZBV010000001.1"/>
</dbReference>
<dbReference type="SUPFAM" id="SSF48576">
    <property type="entry name" value="Terpenoid synthases"/>
    <property type="match status" value="1"/>
</dbReference>
<evidence type="ECO:0000256" key="6">
    <source>
        <dbReference type="RuleBase" id="RU004466"/>
    </source>
</evidence>
<dbReference type="PROSITE" id="PS00444">
    <property type="entry name" value="POLYPRENYL_SYNTHASE_2"/>
    <property type="match status" value="1"/>
</dbReference>
<evidence type="ECO:0000256" key="1">
    <source>
        <dbReference type="ARBA" id="ARBA00001946"/>
    </source>
</evidence>
<dbReference type="PROSITE" id="PS00723">
    <property type="entry name" value="POLYPRENYL_SYNTHASE_1"/>
    <property type="match status" value="1"/>
</dbReference>
<gene>
    <name evidence="7" type="ORF">L0M17_20440</name>
</gene>
<dbReference type="InterPro" id="IPR033749">
    <property type="entry name" value="Polyprenyl_synt_CS"/>
</dbReference>
<accession>A0ABS9U6I5</accession>
<dbReference type="Pfam" id="PF00348">
    <property type="entry name" value="polyprenyl_synt"/>
    <property type="match status" value="1"/>
</dbReference>
<dbReference type="InterPro" id="IPR008949">
    <property type="entry name" value="Isoprenoid_synthase_dom_sf"/>
</dbReference>
<dbReference type="CDD" id="cd00685">
    <property type="entry name" value="Trans_IPPS_HT"/>
    <property type="match status" value="1"/>
</dbReference>
<evidence type="ECO:0000256" key="4">
    <source>
        <dbReference type="ARBA" id="ARBA00022723"/>
    </source>
</evidence>
<dbReference type="Proteomes" id="UP001202922">
    <property type="component" value="Unassembled WGS sequence"/>
</dbReference>
<comment type="cofactor">
    <cofactor evidence="1">
        <name>Mg(2+)</name>
        <dbReference type="ChEBI" id="CHEBI:18420"/>
    </cofactor>
</comment>
<organism evidence="7 8">
    <name type="scientific">Sinomonas terrae</name>
    <dbReference type="NCBI Taxonomy" id="2908838"/>
    <lineage>
        <taxon>Bacteria</taxon>
        <taxon>Bacillati</taxon>
        <taxon>Actinomycetota</taxon>
        <taxon>Actinomycetes</taxon>
        <taxon>Micrococcales</taxon>
        <taxon>Micrococcaceae</taxon>
        <taxon>Sinomonas</taxon>
    </lineage>
</organism>
<keyword evidence="5" id="KW-0460">Magnesium</keyword>
<evidence type="ECO:0000256" key="3">
    <source>
        <dbReference type="ARBA" id="ARBA00022679"/>
    </source>
</evidence>
<evidence type="ECO:0000256" key="5">
    <source>
        <dbReference type="ARBA" id="ARBA00022842"/>
    </source>
</evidence>
<sequence>MIATATQTAAKPRWASVAPRVEELLAEFCASERAAAPRGRAQELWFHVARSLDGGKRVRPQLACVAYTSFGGDSAEACAAVGAAFEFLHAALLLHDDVIDRDFVRRGRPNVAGIYREHGLRRGLPPSEAEHIGASVALIAGDLLLAASLRVLERATTVASVRDSLAGVFHRAIADAAAGELADVLLSGGAGLSSGDGSVDEVLEMERLKTAVYSFEAPLRAGAILAGAAREEVDAVGRVGTLIGVAYQVIDDVLGTFGDERQTGKPTTSDLREGKLTVLTAFARDEALIGQQPERVREILDKAGARGHALNLAHSLVTEALDEAARADLPPALRSELTRICNHVLHRES</sequence>
<protein>
    <submittedName>
        <fullName evidence="7">Polyprenyl synthetase family protein</fullName>
    </submittedName>
</protein>
<evidence type="ECO:0000313" key="7">
    <source>
        <dbReference type="EMBL" id="MCH6472303.1"/>
    </source>
</evidence>
<proteinExistence type="inferred from homology"/>
<keyword evidence="3 6" id="KW-0808">Transferase</keyword>
<evidence type="ECO:0000256" key="2">
    <source>
        <dbReference type="ARBA" id="ARBA00006706"/>
    </source>
</evidence>
<keyword evidence="4" id="KW-0479">Metal-binding</keyword>
<dbReference type="SFLD" id="SFLDS00005">
    <property type="entry name" value="Isoprenoid_Synthase_Type_I"/>
    <property type="match status" value="1"/>
</dbReference>
<comment type="similarity">
    <text evidence="2 6">Belongs to the FPP/GGPP synthase family.</text>
</comment>
<dbReference type="Gene3D" id="1.10.600.10">
    <property type="entry name" value="Farnesyl Diphosphate Synthase"/>
    <property type="match status" value="1"/>
</dbReference>
<dbReference type="PANTHER" id="PTHR12001">
    <property type="entry name" value="GERANYLGERANYL PYROPHOSPHATE SYNTHASE"/>
    <property type="match status" value="1"/>
</dbReference>
<reference evidence="7 8" key="1">
    <citation type="submission" date="2022-03" db="EMBL/GenBank/DDBJ databases">
        <title>Sinomonas sp. isolated from a soil.</title>
        <authorList>
            <person name="Han J."/>
            <person name="Kim D.-U."/>
        </authorList>
    </citation>
    <scope>NUCLEOTIDE SEQUENCE [LARGE SCALE GENOMIC DNA]</scope>
    <source>
        <strain evidence="7 8">5-5</strain>
    </source>
</reference>
<keyword evidence="8" id="KW-1185">Reference proteome</keyword>